<dbReference type="GO" id="GO:0016740">
    <property type="term" value="F:transferase activity"/>
    <property type="evidence" value="ECO:0007669"/>
    <property type="project" value="UniProtKB-KW"/>
</dbReference>
<name>A0A9P8C6Y1_9HELO</name>
<dbReference type="InterPro" id="IPR029063">
    <property type="entry name" value="SAM-dependent_MTases_sf"/>
</dbReference>
<organism evidence="5 6">
    <name type="scientific">Amylocarpus encephaloides</name>
    <dbReference type="NCBI Taxonomy" id="45428"/>
    <lineage>
        <taxon>Eukaryota</taxon>
        <taxon>Fungi</taxon>
        <taxon>Dikarya</taxon>
        <taxon>Ascomycota</taxon>
        <taxon>Pezizomycotina</taxon>
        <taxon>Leotiomycetes</taxon>
        <taxon>Helotiales</taxon>
        <taxon>Helotiales incertae sedis</taxon>
        <taxon>Amylocarpus</taxon>
    </lineage>
</organism>
<evidence type="ECO:0008006" key="7">
    <source>
        <dbReference type="Google" id="ProtNLM"/>
    </source>
</evidence>
<dbReference type="SUPFAM" id="SSF53335">
    <property type="entry name" value="S-adenosyl-L-methionine-dependent methyltransferases"/>
    <property type="match status" value="1"/>
</dbReference>
<dbReference type="PANTHER" id="PTHR35897:SF1">
    <property type="entry name" value="METHYLTRANSFERASE AUSD"/>
    <property type="match status" value="1"/>
</dbReference>
<dbReference type="AlphaFoldDB" id="A0A9P8C6Y1"/>
<keyword evidence="6" id="KW-1185">Reference proteome</keyword>
<sequence>MASAPQDLLLKSAPFYISLSENPPTPAFYELLEKHSHIPRDEADEHLEKVRDQAWQRFPYPNIGLFLFHSLGLSGDHLPFHSRTPKPPGPLINHWPSFSNSQIPYSYLSTRRIGRAYERILQTLKDGGRFLDVGCKLAPDCRKLVHDGAPPQSVYGTDLFSEFFDLGYALFRDEAILPRHHFIQANFLDRFHPGLGFLEGQLDVVHFADVLHLFGIDDQTSLVQRAFEMLKPRKGVMVTGHLAGNMRSGFRAASDDAKATAQDKIWEHSSRSIKALFEETGTRVGQIWRAECWFWRFGVHTKVEGKEDWPRGAEHGLITFIATRLSD</sequence>
<keyword evidence="3" id="KW-0949">S-adenosyl-L-methionine</keyword>
<dbReference type="Proteomes" id="UP000824998">
    <property type="component" value="Unassembled WGS sequence"/>
</dbReference>
<evidence type="ECO:0000256" key="4">
    <source>
        <dbReference type="ARBA" id="ARBA00038314"/>
    </source>
</evidence>
<evidence type="ECO:0000256" key="3">
    <source>
        <dbReference type="ARBA" id="ARBA00022691"/>
    </source>
</evidence>
<comment type="similarity">
    <text evidence="4">Belongs to the class I-like SAM-binding methyltransferase superfamily.</text>
</comment>
<comment type="pathway">
    <text evidence="1">Secondary metabolite biosynthesis.</text>
</comment>
<comment type="caution">
    <text evidence="5">The sequence shown here is derived from an EMBL/GenBank/DDBJ whole genome shotgun (WGS) entry which is preliminary data.</text>
</comment>
<keyword evidence="2" id="KW-0808">Transferase</keyword>
<evidence type="ECO:0000256" key="2">
    <source>
        <dbReference type="ARBA" id="ARBA00022679"/>
    </source>
</evidence>
<gene>
    <name evidence="5" type="ORF">BJ875DRAFT_10783</name>
</gene>
<proteinExistence type="inferred from homology"/>
<dbReference type="Pfam" id="PF13489">
    <property type="entry name" value="Methyltransf_23"/>
    <property type="match status" value="1"/>
</dbReference>
<evidence type="ECO:0000313" key="6">
    <source>
        <dbReference type="Proteomes" id="UP000824998"/>
    </source>
</evidence>
<reference evidence="5" key="1">
    <citation type="journal article" date="2021" name="IMA Fungus">
        <title>Genomic characterization of three marine fungi, including Emericellopsis atlantica sp. nov. with signatures of a generalist lifestyle and marine biomass degradation.</title>
        <authorList>
            <person name="Hagestad O.C."/>
            <person name="Hou L."/>
            <person name="Andersen J.H."/>
            <person name="Hansen E.H."/>
            <person name="Altermark B."/>
            <person name="Li C."/>
            <person name="Kuhnert E."/>
            <person name="Cox R.J."/>
            <person name="Crous P.W."/>
            <person name="Spatafora J.W."/>
            <person name="Lail K."/>
            <person name="Amirebrahimi M."/>
            <person name="Lipzen A."/>
            <person name="Pangilinan J."/>
            <person name="Andreopoulos W."/>
            <person name="Hayes R.D."/>
            <person name="Ng V."/>
            <person name="Grigoriev I.V."/>
            <person name="Jackson S.A."/>
            <person name="Sutton T.D.S."/>
            <person name="Dobson A.D.W."/>
            <person name="Rama T."/>
        </authorList>
    </citation>
    <scope>NUCLEOTIDE SEQUENCE</scope>
    <source>
        <strain evidence="5">TRa018bII</strain>
    </source>
</reference>
<evidence type="ECO:0000313" key="5">
    <source>
        <dbReference type="EMBL" id="KAG9234511.1"/>
    </source>
</evidence>
<evidence type="ECO:0000256" key="1">
    <source>
        <dbReference type="ARBA" id="ARBA00005179"/>
    </source>
</evidence>
<protein>
    <recommendedName>
        <fullName evidence="7">Methyltransferase domain-containing protein</fullName>
    </recommendedName>
</protein>
<dbReference type="EMBL" id="MU251461">
    <property type="protein sequence ID" value="KAG9234511.1"/>
    <property type="molecule type" value="Genomic_DNA"/>
</dbReference>
<dbReference type="InterPro" id="IPR051654">
    <property type="entry name" value="Meroterpenoid_MTases"/>
</dbReference>
<accession>A0A9P8C6Y1</accession>
<dbReference type="OrthoDB" id="2094832at2759"/>
<dbReference type="PANTHER" id="PTHR35897">
    <property type="entry name" value="METHYLTRANSFERASE AUSD"/>
    <property type="match status" value="1"/>
</dbReference>
<dbReference type="Gene3D" id="3.40.50.150">
    <property type="entry name" value="Vaccinia Virus protein VP39"/>
    <property type="match status" value="1"/>
</dbReference>